<organism evidence="3 4">
    <name type="scientific">Thermoactinomyces daqus</name>
    <dbReference type="NCBI Taxonomy" id="1329516"/>
    <lineage>
        <taxon>Bacteria</taxon>
        <taxon>Bacillati</taxon>
        <taxon>Bacillota</taxon>
        <taxon>Bacilli</taxon>
        <taxon>Bacillales</taxon>
        <taxon>Thermoactinomycetaceae</taxon>
        <taxon>Thermoactinomyces</taxon>
    </lineage>
</organism>
<name>A0A7W1X7E0_9BACL</name>
<dbReference type="Pfam" id="PF14340">
    <property type="entry name" value="DUF4395"/>
    <property type="match status" value="1"/>
</dbReference>
<feature type="transmembrane region" description="Helical" evidence="1">
    <location>
        <begin position="100"/>
        <end position="125"/>
    </location>
</feature>
<evidence type="ECO:0000256" key="1">
    <source>
        <dbReference type="SAM" id="Phobius"/>
    </source>
</evidence>
<dbReference type="OrthoDB" id="2376580at2"/>
<feature type="transmembrane region" description="Helical" evidence="1">
    <location>
        <begin position="37"/>
        <end position="54"/>
    </location>
</feature>
<gene>
    <name evidence="3" type="ORF">H1164_00845</name>
</gene>
<dbReference type="RefSeq" id="WP_033099272.1">
    <property type="nucleotide sequence ID" value="NZ_JACEIP010000001.1"/>
</dbReference>
<sequence length="135" mass="15354">MNGIPRPLVRANQWFQVLSVVFALITGQYWILLLPLLTGLYSLIVGQNPVFWVVRPFLRKPHSHYAMEDPDQQRFNQMIAAVCLVLSLIGFYAGVPAVGYVFAILLGIAAFVAILGFCIGCFIRYQYLRYKQRKA</sequence>
<reference evidence="3 4" key="1">
    <citation type="submission" date="2020-07" db="EMBL/GenBank/DDBJ databases">
        <authorList>
            <person name="Feng H."/>
        </authorList>
    </citation>
    <scope>NUCLEOTIDE SEQUENCE [LARGE SCALE GENOMIC DNA]</scope>
    <source>
        <strain evidence="4">s-11</strain>
    </source>
</reference>
<evidence type="ECO:0000313" key="4">
    <source>
        <dbReference type="Proteomes" id="UP000530514"/>
    </source>
</evidence>
<feature type="transmembrane region" description="Helical" evidence="1">
    <location>
        <begin position="12"/>
        <end position="31"/>
    </location>
</feature>
<keyword evidence="4" id="KW-1185">Reference proteome</keyword>
<dbReference type="InterPro" id="IPR016942">
    <property type="entry name" value="UCP030042"/>
</dbReference>
<proteinExistence type="predicted"/>
<feature type="transmembrane region" description="Helical" evidence="1">
    <location>
        <begin position="75"/>
        <end position="94"/>
    </location>
</feature>
<dbReference type="Proteomes" id="UP000530514">
    <property type="component" value="Unassembled WGS sequence"/>
</dbReference>
<evidence type="ECO:0000313" key="3">
    <source>
        <dbReference type="EMBL" id="MBA4541458.1"/>
    </source>
</evidence>
<comment type="caution">
    <text evidence="3">The sequence shown here is derived from an EMBL/GenBank/DDBJ whole genome shotgun (WGS) entry which is preliminary data.</text>
</comment>
<accession>A0A7W1X7E0</accession>
<dbReference type="InterPro" id="IPR025508">
    <property type="entry name" value="DUF4395"/>
</dbReference>
<feature type="domain" description="DUF4395" evidence="2">
    <location>
        <begin position="4"/>
        <end position="129"/>
    </location>
</feature>
<dbReference type="EMBL" id="JACEIP010000001">
    <property type="protein sequence ID" value="MBA4541458.1"/>
    <property type="molecule type" value="Genomic_DNA"/>
</dbReference>
<keyword evidence="1" id="KW-0472">Membrane</keyword>
<keyword evidence="1" id="KW-1133">Transmembrane helix</keyword>
<evidence type="ECO:0000259" key="2">
    <source>
        <dbReference type="Pfam" id="PF14340"/>
    </source>
</evidence>
<dbReference type="AlphaFoldDB" id="A0A7W1X7E0"/>
<protein>
    <submittedName>
        <fullName evidence="3">DUF4395 domain-containing protein</fullName>
    </submittedName>
</protein>
<keyword evidence="1" id="KW-0812">Transmembrane</keyword>
<dbReference type="PIRSF" id="PIRSF030042">
    <property type="entry name" value="UCP030042"/>
    <property type="match status" value="1"/>
</dbReference>